<keyword evidence="1" id="KW-0489">Methyltransferase</keyword>
<accession>K9P7L6</accession>
<dbReference type="GO" id="GO:0032259">
    <property type="term" value="P:methylation"/>
    <property type="evidence" value="ECO:0007669"/>
    <property type="project" value="UniProtKB-KW"/>
</dbReference>
<sequence>MKTRVASELKPALLKRHLWPLIQFKRFIDRRLYVWNQSRINAQRSLRDSLSLTRRIEDPGLTVGTMNSLNRDRWVCKMLAGIPPNSRLLDAGSGEQKYRHHCDHLLYYSQDNAAYDGKGDGRGGHVEGWTYGSTDYICDIVEIPAPSESFDVVLCTEVFEHLPDPLAAVKELTRLLGPGGQLLITAPFCSFTHFSPYFYSTGFSRNWYLQHLAALGFVEVELEPNGNYFEFLAQEIRRLPLMSSSYGLATVPWYARLAVLVILRFLEGCSSSDSGSSEYCCYGWHVKAVKSAAVQQVEL</sequence>
<dbReference type="STRING" id="292564.Cyagr_2261"/>
<name>K9P7L6_CYAGP</name>
<evidence type="ECO:0000313" key="2">
    <source>
        <dbReference type="Proteomes" id="UP000010388"/>
    </source>
</evidence>
<dbReference type="EMBL" id="CP003495">
    <property type="protein sequence ID" value="AFY29372.1"/>
    <property type="molecule type" value="Genomic_DNA"/>
</dbReference>
<gene>
    <name evidence="1" type="ordered locus">Cyagr_2261</name>
</gene>
<organism evidence="1 2">
    <name type="scientific">Cyanobium gracile (strain ATCC 27147 / PCC 6307)</name>
    <dbReference type="NCBI Taxonomy" id="292564"/>
    <lineage>
        <taxon>Bacteria</taxon>
        <taxon>Bacillati</taxon>
        <taxon>Cyanobacteriota</taxon>
        <taxon>Cyanophyceae</taxon>
        <taxon>Synechococcales</taxon>
        <taxon>Prochlorococcaceae</taxon>
        <taxon>Cyanobium</taxon>
    </lineage>
</organism>
<dbReference type="InterPro" id="IPR029063">
    <property type="entry name" value="SAM-dependent_MTases_sf"/>
</dbReference>
<dbReference type="Proteomes" id="UP000010388">
    <property type="component" value="Chromosome"/>
</dbReference>
<reference evidence="2" key="1">
    <citation type="journal article" date="2013" name="Proc. Natl. Acad. Sci. U.S.A.">
        <title>Improving the coverage of the cyanobacterial phylum using diversity-driven genome sequencing.</title>
        <authorList>
            <person name="Shih P.M."/>
            <person name="Wu D."/>
            <person name="Latifi A."/>
            <person name="Axen S.D."/>
            <person name="Fewer D.P."/>
            <person name="Talla E."/>
            <person name="Calteau A."/>
            <person name="Cai F."/>
            <person name="Tandeau de Marsac N."/>
            <person name="Rippka R."/>
            <person name="Herdman M."/>
            <person name="Sivonen K."/>
            <person name="Coursin T."/>
            <person name="Laurent T."/>
            <person name="Goodwin L."/>
            <person name="Nolan M."/>
            <person name="Davenport K.W."/>
            <person name="Han C.S."/>
            <person name="Rubin E.M."/>
            <person name="Eisen J.A."/>
            <person name="Woyke T."/>
            <person name="Gugger M."/>
            <person name="Kerfeld C.A."/>
        </authorList>
    </citation>
    <scope>NUCLEOTIDE SEQUENCE [LARGE SCALE GENOMIC DNA]</scope>
    <source>
        <strain evidence="2">ATCC 27147 / PCC 6307</strain>
    </source>
</reference>
<dbReference type="KEGG" id="cgc:Cyagr_2261"/>
<dbReference type="Gene3D" id="3.40.50.150">
    <property type="entry name" value="Vaccinia Virus protein VP39"/>
    <property type="match status" value="1"/>
</dbReference>
<evidence type="ECO:0000313" key="1">
    <source>
        <dbReference type="EMBL" id="AFY29372.1"/>
    </source>
</evidence>
<dbReference type="eggNOG" id="COG2226">
    <property type="taxonomic scope" value="Bacteria"/>
</dbReference>
<dbReference type="HOGENOM" id="CLU_080435_2_0_3"/>
<dbReference type="SUPFAM" id="SSF53335">
    <property type="entry name" value="S-adenosyl-L-methionine-dependent methyltransferases"/>
    <property type="match status" value="1"/>
</dbReference>
<keyword evidence="1" id="KW-0808">Transferase</keyword>
<dbReference type="CDD" id="cd02440">
    <property type="entry name" value="AdoMet_MTases"/>
    <property type="match status" value="1"/>
</dbReference>
<dbReference type="RefSeq" id="WP_015109812.1">
    <property type="nucleotide sequence ID" value="NC_019675.1"/>
</dbReference>
<proteinExistence type="predicted"/>
<keyword evidence="1" id="KW-0830">Ubiquinone</keyword>
<dbReference type="AlphaFoldDB" id="K9P7L6"/>
<dbReference type="Pfam" id="PF13489">
    <property type="entry name" value="Methyltransf_23"/>
    <property type="match status" value="1"/>
</dbReference>
<protein>
    <submittedName>
        <fullName evidence="1">Methylase involved in ubiquinone/menaquinone biosynthesis</fullName>
    </submittedName>
</protein>
<dbReference type="GO" id="GO:0008168">
    <property type="term" value="F:methyltransferase activity"/>
    <property type="evidence" value="ECO:0007669"/>
    <property type="project" value="UniProtKB-KW"/>
</dbReference>